<dbReference type="Gene3D" id="2.160.10.10">
    <property type="entry name" value="Hexapeptide repeat proteins"/>
    <property type="match status" value="1"/>
</dbReference>
<keyword evidence="8" id="KW-1185">Reference proteome</keyword>
<gene>
    <name evidence="7" type="primary">lpxA</name>
    <name evidence="7" type="ORF">IEN85_13560</name>
</gene>
<evidence type="ECO:0000256" key="2">
    <source>
        <dbReference type="ARBA" id="ARBA00022556"/>
    </source>
</evidence>
<name>A0A927IFV9_9BACT</name>
<dbReference type="GO" id="GO:0008780">
    <property type="term" value="F:acyl-[acyl-carrier-protein]-UDP-N-acetylglucosamine O-acyltransferase activity"/>
    <property type="evidence" value="ECO:0007669"/>
    <property type="project" value="UniProtKB-EC"/>
</dbReference>
<organism evidence="7 8">
    <name type="scientific">Pelagicoccus enzymogenes</name>
    <dbReference type="NCBI Taxonomy" id="2773457"/>
    <lineage>
        <taxon>Bacteria</taxon>
        <taxon>Pseudomonadati</taxon>
        <taxon>Verrucomicrobiota</taxon>
        <taxon>Opitutia</taxon>
        <taxon>Puniceicoccales</taxon>
        <taxon>Pelagicoccaceae</taxon>
        <taxon>Pelagicoccus</taxon>
    </lineage>
</organism>
<comment type="caution">
    <text evidence="7">The sequence shown here is derived from an EMBL/GenBank/DDBJ whole genome shotgun (WGS) entry which is preliminary data.</text>
</comment>
<evidence type="ECO:0000313" key="7">
    <source>
        <dbReference type="EMBL" id="MBD5780522.1"/>
    </source>
</evidence>
<keyword evidence="5 7" id="KW-0012">Acyltransferase</keyword>
<dbReference type="NCBIfam" id="TIGR01852">
    <property type="entry name" value="lipid_A_lpxA"/>
    <property type="match status" value="1"/>
</dbReference>
<dbReference type="GO" id="GO:0009245">
    <property type="term" value="P:lipid A biosynthetic process"/>
    <property type="evidence" value="ECO:0007669"/>
    <property type="project" value="UniProtKB-KW"/>
</dbReference>
<feature type="domain" description="UDP N-acetylglucosamine O-acyltransferase C-terminal" evidence="6">
    <location>
        <begin position="176"/>
        <end position="256"/>
    </location>
</feature>
<dbReference type="EMBL" id="JACYFG010000036">
    <property type="protein sequence ID" value="MBD5780522.1"/>
    <property type="molecule type" value="Genomic_DNA"/>
</dbReference>
<evidence type="ECO:0000256" key="5">
    <source>
        <dbReference type="ARBA" id="ARBA00023315"/>
    </source>
</evidence>
<dbReference type="SUPFAM" id="SSF51161">
    <property type="entry name" value="Trimeric LpxA-like enzymes"/>
    <property type="match status" value="1"/>
</dbReference>
<dbReference type="AlphaFoldDB" id="A0A927IFV9"/>
<dbReference type="InterPro" id="IPR011004">
    <property type="entry name" value="Trimer_LpxA-like_sf"/>
</dbReference>
<evidence type="ECO:0000259" key="6">
    <source>
        <dbReference type="Pfam" id="PF13720"/>
    </source>
</evidence>
<accession>A0A927IFV9</accession>
<dbReference type="InterPro" id="IPR010137">
    <property type="entry name" value="Lipid_A_LpxA"/>
</dbReference>
<dbReference type="PANTHER" id="PTHR43480">
    <property type="entry name" value="ACYL-[ACYL-CARRIER-PROTEIN]--UDP-N-ACETYLGLUCOSAMINE O-ACYLTRANSFERASE"/>
    <property type="match status" value="1"/>
</dbReference>
<dbReference type="NCBIfam" id="NF003657">
    <property type="entry name" value="PRK05289.1"/>
    <property type="match status" value="1"/>
</dbReference>
<keyword evidence="3 7" id="KW-0808">Transferase</keyword>
<dbReference type="EC" id="2.3.1.129" evidence="7"/>
<evidence type="ECO:0000256" key="1">
    <source>
        <dbReference type="ARBA" id="ARBA00022516"/>
    </source>
</evidence>
<reference evidence="7" key="1">
    <citation type="submission" date="2020-09" db="EMBL/GenBank/DDBJ databases">
        <title>Pelagicoccus enzymogenes sp. nov. with an EPS production, isolated from marine sediment.</title>
        <authorList>
            <person name="Feng X."/>
        </authorList>
    </citation>
    <scope>NUCLEOTIDE SEQUENCE</scope>
    <source>
        <strain evidence="7">NFK12</strain>
    </source>
</reference>
<dbReference type="Pfam" id="PF13720">
    <property type="entry name" value="Acetyltransf_11"/>
    <property type="match status" value="1"/>
</dbReference>
<dbReference type="InterPro" id="IPR029098">
    <property type="entry name" value="Acetyltransf_C"/>
</dbReference>
<dbReference type="GO" id="GO:0016020">
    <property type="term" value="C:membrane"/>
    <property type="evidence" value="ECO:0007669"/>
    <property type="project" value="GOC"/>
</dbReference>
<dbReference type="InterPro" id="IPR001451">
    <property type="entry name" value="Hexapep"/>
</dbReference>
<evidence type="ECO:0000313" key="8">
    <source>
        <dbReference type="Proteomes" id="UP000622317"/>
    </source>
</evidence>
<dbReference type="InterPro" id="IPR037157">
    <property type="entry name" value="Acetyltransf_C_sf"/>
</dbReference>
<keyword evidence="2" id="KW-0441">Lipid A biosynthesis</keyword>
<dbReference type="Pfam" id="PF00132">
    <property type="entry name" value="Hexapep"/>
    <property type="match status" value="2"/>
</dbReference>
<protein>
    <submittedName>
        <fullName evidence="7">Acyl-ACP--UDP-N-acetylglucosamine O-acyltransferase</fullName>
        <ecNumber evidence="7">2.3.1.129</ecNumber>
    </submittedName>
</protein>
<dbReference type="PANTHER" id="PTHR43480:SF1">
    <property type="entry name" value="ACYL-[ACYL-CARRIER-PROTEIN]--UDP-N-ACETYLGLUCOSAMINE O-ACYLTRANSFERASE, MITOCHONDRIAL-RELATED"/>
    <property type="match status" value="1"/>
</dbReference>
<evidence type="ECO:0000256" key="3">
    <source>
        <dbReference type="ARBA" id="ARBA00022679"/>
    </source>
</evidence>
<keyword evidence="4" id="KW-0443">Lipid metabolism</keyword>
<dbReference type="RefSeq" id="WP_191617620.1">
    <property type="nucleotide sequence ID" value="NZ_JACYFG010000036.1"/>
</dbReference>
<keyword evidence="1" id="KW-0444">Lipid biosynthesis</keyword>
<sequence length="264" mass="27709">MAKIHSSAIVSSDAKIGEAVEIGPYAIVEGDVEIGAGSKLEAHAVLKDGARIGKSVTVGNFAVVAGLPQDLSFDSSTRTFAKVGDGTTLREGVTINRATKEGGFTLVGESCFVMAAAHVGHDSVVGNNVVIGNASLLGGHVSVGDRAFLGGCSGIHQFCRIGESVMFGGQSTATMDVAPFTIFAERNALFGLNLVGLRRRGFSKDAIAELQRCYRKVFMGTGNMRILASELLERSEALSSESIRFLEFFAGGKRGFATPNRSVK</sequence>
<proteinExistence type="predicted"/>
<dbReference type="Gene3D" id="1.20.1180.10">
    <property type="entry name" value="Udp N-acetylglucosamine O-acyltransferase, C-terminal domain"/>
    <property type="match status" value="1"/>
</dbReference>
<evidence type="ECO:0000256" key="4">
    <source>
        <dbReference type="ARBA" id="ARBA00023098"/>
    </source>
</evidence>
<dbReference type="Proteomes" id="UP000622317">
    <property type="component" value="Unassembled WGS sequence"/>
</dbReference>
<dbReference type="PIRSF" id="PIRSF000456">
    <property type="entry name" value="UDP-GlcNAc_acltr"/>
    <property type="match status" value="1"/>
</dbReference>